<dbReference type="EMBL" id="JBHSKF010000012">
    <property type="protein sequence ID" value="MFC5289823.1"/>
    <property type="molecule type" value="Genomic_DNA"/>
</dbReference>
<keyword evidence="2" id="KW-1185">Reference proteome</keyword>
<dbReference type="RefSeq" id="WP_378249678.1">
    <property type="nucleotide sequence ID" value="NZ_JBHSKF010000012.1"/>
</dbReference>
<evidence type="ECO:0000313" key="2">
    <source>
        <dbReference type="Proteomes" id="UP001596157"/>
    </source>
</evidence>
<gene>
    <name evidence="1" type="ORF">ACFPM7_22445</name>
</gene>
<reference evidence="2" key="1">
    <citation type="journal article" date="2019" name="Int. J. Syst. Evol. Microbiol.">
        <title>The Global Catalogue of Microorganisms (GCM) 10K type strain sequencing project: providing services to taxonomists for standard genome sequencing and annotation.</title>
        <authorList>
            <consortium name="The Broad Institute Genomics Platform"/>
            <consortium name="The Broad Institute Genome Sequencing Center for Infectious Disease"/>
            <person name="Wu L."/>
            <person name="Ma J."/>
        </authorList>
    </citation>
    <scope>NUCLEOTIDE SEQUENCE [LARGE SCALE GENOMIC DNA]</scope>
    <source>
        <strain evidence="2">CCUG 59778</strain>
    </source>
</reference>
<dbReference type="InterPro" id="IPR046030">
    <property type="entry name" value="DUF5988"/>
</dbReference>
<name>A0ABW0EQZ6_9PSEU</name>
<organism evidence="1 2">
    <name type="scientific">Actinokineospora guangxiensis</name>
    <dbReference type="NCBI Taxonomy" id="1490288"/>
    <lineage>
        <taxon>Bacteria</taxon>
        <taxon>Bacillati</taxon>
        <taxon>Actinomycetota</taxon>
        <taxon>Actinomycetes</taxon>
        <taxon>Pseudonocardiales</taxon>
        <taxon>Pseudonocardiaceae</taxon>
        <taxon>Actinokineospora</taxon>
    </lineage>
</organism>
<comment type="caution">
    <text evidence="1">The sequence shown here is derived from an EMBL/GenBank/DDBJ whole genome shotgun (WGS) entry which is preliminary data.</text>
</comment>
<protein>
    <submittedName>
        <fullName evidence="1">DUF5988 family protein</fullName>
    </submittedName>
</protein>
<dbReference type="Proteomes" id="UP001596157">
    <property type="component" value="Unassembled WGS sequence"/>
</dbReference>
<sequence length="70" mass="7559">MAQISRVVLSGGPRTLSDGGVVELDQPAADKVKIAHRAGYEHFLPTGEVQVVNGEALPVYVWSDRTRIAE</sequence>
<accession>A0ABW0EQZ6</accession>
<evidence type="ECO:0000313" key="1">
    <source>
        <dbReference type="EMBL" id="MFC5289823.1"/>
    </source>
</evidence>
<dbReference type="Pfam" id="PF19450">
    <property type="entry name" value="DUF5988"/>
    <property type="match status" value="1"/>
</dbReference>
<proteinExistence type="predicted"/>